<dbReference type="AlphaFoldDB" id="A0A6M5YXD3"/>
<dbReference type="EMBL" id="CP053452">
    <property type="protein sequence ID" value="QJW98659.1"/>
    <property type="molecule type" value="Genomic_DNA"/>
</dbReference>
<feature type="compositionally biased region" description="Pro residues" evidence="1">
    <location>
        <begin position="1"/>
        <end position="10"/>
    </location>
</feature>
<feature type="transmembrane region" description="Helical" evidence="2">
    <location>
        <begin position="38"/>
        <end position="56"/>
    </location>
</feature>
<feature type="transmembrane region" description="Helical" evidence="2">
    <location>
        <begin position="68"/>
        <end position="92"/>
    </location>
</feature>
<protein>
    <submittedName>
        <fullName evidence="3">Uncharacterized protein</fullName>
    </submittedName>
</protein>
<organism evidence="3 4">
    <name type="scientific">Frigoriglobus tundricola</name>
    <dbReference type="NCBI Taxonomy" id="2774151"/>
    <lineage>
        <taxon>Bacteria</taxon>
        <taxon>Pseudomonadati</taxon>
        <taxon>Planctomycetota</taxon>
        <taxon>Planctomycetia</taxon>
        <taxon>Gemmatales</taxon>
        <taxon>Gemmataceae</taxon>
        <taxon>Frigoriglobus</taxon>
    </lineage>
</organism>
<evidence type="ECO:0000313" key="3">
    <source>
        <dbReference type="EMBL" id="QJW98659.1"/>
    </source>
</evidence>
<accession>A0A6M5YXD3</accession>
<keyword evidence="2" id="KW-0472">Membrane</keyword>
<name>A0A6M5YXD3_9BACT</name>
<sequence>MFLPLPPRQSPPLAEETGTAPPAPFETRAARARGQGGVMVGACTAAIALFVAVKFGSGGASPGGDDEAWLGASVLGLSGAMVGFGAWVGFWIDGWFGGRGWRRAWESARRSEQEADTGAVANPAE</sequence>
<evidence type="ECO:0000256" key="2">
    <source>
        <dbReference type="SAM" id="Phobius"/>
    </source>
</evidence>
<evidence type="ECO:0000313" key="4">
    <source>
        <dbReference type="Proteomes" id="UP000503447"/>
    </source>
</evidence>
<dbReference type="Proteomes" id="UP000503447">
    <property type="component" value="Chromosome"/>
</dbReference>
<feature type="region of interest" description="Disordered" evidence="1">
    <location>
        <begin position="1"/>
        <end position="24"/>
    </location>
</feature>
<gene>
    <name evidence="3" type="ORF">FTUN_6254</name>
</gene>
<proteinExistence type="predicted"/>
<keyword evidence="2" id="KW-1133">Transmembrane helix</keyword>
<dbReference type="KEGG" id="ftj:FTUN_6254"/>
<evidence type="ECO:0000256" key="1">
    <source>
        <dbReference type="SAM" id="MobiDB-lite"/>
    </source>
</evidence>
<reference evidence="4" key="1">
    <citation type="submission" date="2020-05" db="EMBL/GenBank/DDBJ databases">
        <title>Frigoriglobus tundricola gen. nov., sp. nov., a psychrotolerant cellulolytic planctomycete of the family Gemmataceae with two divergent copies of 16S rRNA gene.</title>
        <authorList>
            <person name="Kulichevskaya I.S."/>
            <person name="Ivanova A.A."/>
            <person name="Naumoff D.G."/>
            <person name="Beletsky A.V."/>
            <person name="Rijpstra W.I.C."/>
            <person name="Sinninghe Damste J.S."/>
            <person name="Mardanov A.V."/>
            <person name="Ravin N.V."/>
            <person name="Dedysh S.N."/>
        </authorList>
    </citation>
    <scope>NUCLEOTIDE SEQUENCE [LARGE SCALE GENOMIC DNA]</scope>
    <source>
        <strain evidence="4">PL17</strain>
    </source>
</reference>
<keyword evidence="2" id="KW-0812">Transmembrane</keyword>
<keyword evidence="4" id="KW-1185">Reference proteome</keyword>
<feature type="region of interest" description="Disordered" evidence="1">
    <location>
        <begin position="106"/>
        <end position="125"/>
    </location>
</feature>